<dbReference type="PATRIC" id="fig|82380.11.peg.3191"/>
<dbReference type="Proteomes" id="UP000033640">
    <property type="component" value="Unassembled WGS sequence"/>
</dbReference>
<dbReference type="CDD" id="cd04301">
    <property type="entry name" value="NAT_SF"/>
    <property type="match status" value="1"/>
</dbReference>
<dbReference type="AlphaFoldDB" id="A0A0F0L4K5"/>
<dbReference type="SUPFAM" id="SSF55729">
    <property type="entry name" value="Acyl-CoA N-acyltransferases (Nat)"/>
    <property type="match status" value="2"/>
</dbReference>
<comment type="caution">
    <text evidence="2">The sequence shown here is derived from an EMBL/GenBank/DDBJ whole genome shotgun (WGS) entry which is preliminary data.</text>
</comment>
<organism evidence="2 3">
    <name type="scientific">Microbacterium oxydans</name>
    <dbReference type="NCBI Taxonomy" id="82380"/>
    <lineage>
        <taxon>Bacteria</taxon>
        <taxon>Bacillati</taxon>
        <taxon>Actinomycetota</taxon>
        <taxon>Actinomycetes</taxon>
        <taxon>Micrococcales</taxon>
        <taxon>Microbacteriaceae</taxon>
        <taxon>Microbacterium</taxon>
    </lineage>
</organism>
<evidence type="ECO:0000313" key="2">
    <source>
        <dbReference type="EMBL" id="KJL28093.1"/>
    </source>
</evidence>
<name>A0A0F0L4K5_9MICO</name>
<feature type="domain" description="N-acetyltransferase" evidence="1">
    <location>
        <begin position="26"/>
        <end position="196"/>
    </location>
</feature>
<evidence type="ECO:0000259" key="1">
    <source>
        <dbReference type="PROSITE" id="PS51186"/>
    </source>
</evidence>
<accession>A0A0F0L4K5</accession>
<dbReference type="InterPro" id="IPR016181">
    <property type="entry name" value="Acyl_CoA_acyltransferase"/>
</dbReference>
<dbReference type="InterPro" id="IPR000182">
    <property type="entry name" value="GNAT_dom"/>
</dbReference>
<dbReference type="RefSeq" id="WP_045280404.1">
    <property type="nucleotide sequence ID" value="NZ_JYIW01000026.1"/>
</dbReference>
<proteinExistence type="predicted"/>
<sequence>MTIADLTITPLTVPRSLDAPDAADFIAFGELSRLVCDEEVGLPELAPSAAQMLPSWQDQSDSLSIGFVARRDSEIVGMVSLSYSQEEHARAAEFDLLVPAAYADDRIAESLLVFAEDDARRRGRDVLQTWTLHRPAGTGESLTPKTGWGRIPTTALSALLQAHGYGLEQVERNSELDLRADPSTLQHALDDALAAAGPDYRELGWQLPTPPELRDGYASVLARLVTDAPSGDMEFDEETWDAERVVRRDGRLTSAGQLVSVSAIEHVPSGEIVAYNELLIGADRAGVTHQFGTLVAREHRGHRLGTIVKCANLLRWRELAPLSTRVSTFNAEENRPMLDINESLGFAPVSYAGAWQKKI</sequence>
<dbReference type="Pfam" id="PF00583">
    <property type="entry name" value="Acetyltransf_1"/>
    <property type="match status" value="1"/>
</dbReference>
<evidence type="ECO:0000313" key="3">
    <source>
        <dbReference type="Proteomes" id="UP000033640"/>
    </source>
</evidence>
<dbReference type="GO" id="GO:0016747">
    <property type="term" value="F:acyltransferase activity, transferring groups other than amino-acyl groups"/>
    <property type="evidence" value="ECO:0007669"/>
    <property type="project" value="InterPro"/>
</dbReference>
<dbReference type="Gene3D" id="3.40.630.30">
    <property type="match status" value="1"/>
</dbReference>
<reference evidence="2 3" key="1">
    <citation type="submission" date="2015-02" db="EMBL/GenBank/DDBJ databases">
        <title>Draft genome sequences of ten Microbacterium spp. with emphasis on heavy metal contaminated environments.</title>
        <authorList>
            <person name="Corretto E."/>
        </authorList>
    </citation>
    <scope>NUCLEOTIDE SEQUENCE [LARGE SCALE GENOMIC DNA]</scope>
    <source>
        <strain evidence="2 3">BEL4b</strain>
    </source>
</reference>
<dbReference type="PROSITE" id="PS51186">
    <property type="entry name" value="GNAT"/>
    <property type="match status" value="1"/>
</dbReference>
<protein>
    <recommendedName>
        <fullName evidence="1">N-acetyltransferase domain-containing protein</fullName>
    </recommendedName>
</protein>
<gene>
    <name evidence="2" type="ORF">RS83_03158</name>
</gene>
<dbReference type="OrthoDB" id="4119890at2"/>
<dbReference type="EMBL" id="JYIW01000026">
    <property type="protein sequence ID" value="KJL28093.1"/>
    <property type="molecule type" value="Genomic_DNA"/>
</dbReference>